<evidence type="ECO:0000313" key="2">
    <source>
        <dbReference type="EMBL" id="SDD97713.1"/>
    </source>
</evidence>
<gene>
    <name evidence="2" type="ORF">SAMN04489747_2190</name>
</gene>
<feature type="compositionally biased region" description="Basic and acidic residues" evidence="1">
    <location>
        <begin position="139"/>
        <end position="149"/>
    </location>
</feature>
<dbReference type="SUPFAM" id="SSF109854">
    <property type="entry name" value="DinB/YfiT-like putative metalloenzymes"/>
    <property type="match status" value="1"/>
</dbReference>
<name>A0A1G6Z602_9ACTN</name>
<dbReference type="STRING" id="675864.SAMN04489747_2190"/>
<evidence type="ECO:0000313" key="3">
    <source>
        <dbReference type="Proteomes" id="UP000198546"/>
    </source>
</evidence>
<keyword evidence="3" id="KW-1185">Reference proteome</keyword>
<sequence>MSRLVTQAELAGEEPDAAVSLRHELVLDTGYRVLLLDDRGWAGGPWAHVTVAAVQETARVCVGPDEAFGEHTPESMAADHWAELAATARRQGVEVDAAALSVLPHDVLLSPRLLGVLRRRARDTPGATTASGPVVAGRQDTRDDGPMTGDERAVLDHWVELYRETVLLKIAGLDADQLARRASPPSSMSLLGVVRHLTEVEAYWLRVVLLDEQDVPDYYCVPDSPDGDFDDATAATAVADVAAYLAELEVTRRAAGGWRDLTTPALGRRRGRPVNLRWILTHLIEEYARHLGHMDLLREAVDGRTGY</sequence>
<dbReference type="RefSeq" id="WP_231946262.1">
    <property type="nucleotide sequence ID" value="NZ_LT629688.1"/>
</dbReference>
<dbReference type="Proteomes" id="UP000198546">
    <property type="component" value="Chromosome i"/>
</dbReference>
<organism evidence="2 3">
    <name type="scientific">Auraticoccus monumenti</name>
    <dbReference type="NCBI Taxonomy" id="675864"/>
    <lineage>
        <taxon>Bacteria</taxon>
        <taxon>Bacillati</taxon>
        <taxon>Actinomycetota</taxon>
        <taxon>Actinomycetes</taxon>
        <taxon>Propionibacteriales</taxon>
        <taxon>Propionibacteriaceae</taxon>
        <taxon>Auraticoccus</taxon>
    </lineage>
</organism>
<accession>A0A1G6Z602</accession>
<dbReference type="Pfam" id="PF04978">
    <property type="entry name" value="MST"/>
    <property type="match status" value="1"/>
</dbReference>
<dbReference type="EMBL" id="LT629688">
    <property type="protein sequence ID" value="SDD97713.1"/>
    <property type="molecule type" value="Genomic_DNA"/>
</dbReference>
<dbReference type="Gene3D" id="1.20.120.450">
    <property type="entry name" value="dinb family like domain"/>
    <property type="match status" value="1"/>
</dbReference>
<evidence type="ECO:0000256" key="1">
    <source>
        <dbReference type="SAM" id="MobiDB-lite"/>
    </source>
</evidence>
<feature type="region of interest" description="Disordered" evidence="1">
    <location>
        <begin position="124"/>
        <end position="149"/>
    </location>
</feature>
<protein>
    <recommendedName>
        <fullName evidence="4">DinB superfamily protein</fullName>
    </recommendedName>
</protein>
<dbReference type="InterPro" id="IPR007061">
    <property type="entry name" value="MST-like"/>
</dbReference>
<evidence type="ECO:0008006" key="4">
    <source>
        <dbReference type="Google" id="ProtNLM"/>
    </source>
</evidence>
<dbReference type="AlphaFoldDB" id="A0A1G6Z602"/>
<proteinExistence type="predicted"/>
<dbReference type="InterPro" id="IPR034660">
    <property type="entry name" value="DinB/YfiT-like"/>
</dbReference>
<reference evidence="2 3" key="1">
    <citation type="submission" date="2016-10" db="EMBL/GenBank/DDBJ databases">
        <authorList>
            <person name="de Groot N.N."/>
        </authorList>
    </citation>
    <scope>NUCLEOTIDE SEQUENCE [LARGE SCALE GENOMIC DNA]</scope>
    <source>
        <strain evidence="2 3">MON 2.2</strain>
    </source>
</reference>